<evidence type="ECO:0000313" key="3">
    <source>
        <dbReference type="Proteomes" id="UP000718821"/>
    </source>
</evidence>
<keyword evidence="3" id="KW-1185">Reference proteome</keyword>
<protein>
    <recommendedName>
        <fullName evidence="1">Putative membrane protein insertion efficiency factor</fullName>
    </recommendedName>
</protein>
<dbReference type="PANTHER" id="PTHR33383:SF1">
    <property type="entry name" value="MEMBRANE PROTEIN INSERTION EFFICIENCY FACTOR-RELATED"/>
    <property type="match status" value="1"/>
</dbReference>
<comment type="subcellular location">
    <subcellularLocation>
        <location evidence="1">Cell membrane</location>
        <topology evidence="1">Peripheral membrane protein</topology>
        <orientation evidence="1">Cytoplasmic side</orientation>
    </subcellularLocation>
</comment>
<dbReference type="GO" id="GO:0005886">
    <property type="term" value="C:plasma membrane"/>
    <property type="evidence" value="ECO:0007669"/>
    <property type="project" value="UniProtKB-SubCell"/>
</dbReference>
<dbReference type="PANTHER" id="PTHR33383">
    <property type="entry name" value="MEMBRANE PROTEIN INSERTION EFFICIENCY FACTOR-RELATED"/>
    <property type="match status" value="1"/>
</dbReference>
<sequence>MSRAARAMIRGVRWYQRRFSANRAVPRCKYYPSCSNYALEALERYGACRGGLLAALRLLRCRPWSYGGIDDVPRRYSVFYRFRWSKAHEEPRLVPLAWQSREDRPDQENQGKA</sequence>
<comment type="similarity">
    <text evidence="1">Belongs to the UPF0161 family.</text>
</comment>
<evidence type="ECO:0000256" key="1">
    <source>
        <dbReference type="HAMAP-Rule" id="MF_00386"/>
    </source>
</evidence>
<dbReference type="Pfam" id="PF01809">
    <property type="entry name" value="YidD"/>
    <property type="match status" value="1"/>
</dbReference>
<dbReference type="InterPro" id="IPR002696">
    <property type="entry name" value="Membr_insert_effic_factor_YidD"/>
</dbReference>
<accession>A0A939B9T0</accession>
<gene>
    <name evidence="2" type="primary">yidD</name>
    <name evidence="2" type="ORF">H7U32_04355</name>
</gene>
<reference evidence="2" key="2">
    <citation type="journal article" date="2021" name="Sci. Rep.">
        <title>The distribution of antibiotic resistance genes in chicken gut microbiota commensals.</title>
        <authorList>
            <person name="Juricova H."/>
            <person name="Matiasovicova J."/>
            <person name="Kubasova T."/>
            <person name="Cejkova D."/>
            <person name="Rychlik I."/>
        </authorList>
    </citation>
    <scope>NUCLEOTIDE SEQUENCE</scope>
    <source>
        <strain evidence="2">An836</strain>
    </source>
</reference>
<dbReference type="RefSeq" id="WP_204468397.1">
    <property type="nucleotide sequence ID" value="NZ_JACLYU010000005.1"/>
</dbReference>
<keyword evidence="1" id="KW-1003">Cell membrane</keyword>
<dbReference type="HAMAP" id="MF_00386">
    <property type="entry name" value="UPF0161_YidD"/>
    <property type="match status" value="1"/>
</dbReference>
<evidence type="ECO:0000313" key="2">
    <source>
        <dbReference type="EMBL" id="MBM6699560.1"/>
    </source>
</evidence>
<organism evidence="2 3">
    <name type="scientific">Bifidobacterium pullorum subsp. saeculare</name>
    <dbReference type="NCBI Taxonomy" id="78257"/>
    <lineage>
        <taxon>Bacteria</taxon>
        <taxon>Bacillati</taxon>
        <taxon>Actinomycetota</taxon>
        <taxon>Actinomycetes</taxon>
        <taxon>Bifidobacteriales</taxon>
        <taxon>Bifidobacteriaceae</taxon>
        <taxon>Bifidobacterium</taxon>
    </lineage>
</organism>
<comment type="function">
    <text evidence="1">Could be involved in insertion of integral membrane proteins into the membrane.</text>
</comment>
<dbReference type="Proteomes" id="UP000718821">
    <property type="component" value="Unassembled WGS sequence"/>
</dbReference>
<reference evidence="2" key="1">
    <citation type="submission" date="2020-08" db="EMBL/GenBank/DDBJ databases">
        <authorList>
            <person name="Cejkova D."/>
            <person name="Kubasova T."/>
            <person name="Jahodarova E."/>
            <person name="Rychlik I."/>
        </authorList>
    </citation>
    <scope>NUCLEOTIDE SEQUENCE</scope>
    <source>
        <strain evidence="2">An836</strain>
    </source>
</reference>
<name>A0A939B9T0_9BIFI</name>
<dbReference type="NCBIfam" id="TIGR00278">
    <property type="entry name" value="membrane protein insertion efficiency factor YidD"/>
    <property type="match status" value="1"/>
</dbReference>
<dbReference type="EMBL" id="JACLYU010000005">
    <property type="protein sequence ID" value="MBM6699560.1"/>
    <property type="molecule type" value="Genomic_DNA"/>
</dbReference>
<proteinExistence type="inferred from homology"/>
<keyword evidence="1" id="KW-0472">Membrane</keyword>
<comment type="caution">
    <text evidence="2">The sequence shown here is derived from an EMBL/GenBank/DDBJ whole genome shotgun (WGS) entry which is preliminary data.</text>
</comment>
<dbReference type="SMART" id="SM01234">
    <property type="entry name" value="Haemolytic"/>
    <property type="match status" value="1"/>
</dbReference>
<dbReference type="AlphaFoldDB" id="A0A939B9T0"/>